<dbReference type="RefSeq" id="WP_138401521.1">
    <property type="nucleotide sequence ID" value="NZ_JBAFVI010000007.1"/>
</dbReference>
<dbReference type="GeneID" id="95776031"/>
<keyword evidence="1" id="KW-0732">Signal</keyword>
<evidence type="ECO:0008006" key="4">
    <source>
        <dbReference type="Google" id="ProtNLM"/>
    </source>
</evidence>
<dbReference type="PANTHER" id="PTHR11884:SF1">
    <property type="entry name" value="GOLGI APPARATUS PROTEIN 1"/>
    <property type="match status" value="1"/>
</dbReference>
<dbReference type="AlphaFoldDB" id="A0A6C1KRC0"/>
<dbReference type="OrthoDB" id="7958331at2"/>
<comment type="caution">
    <text evidence="2">The sequence shown here is derived from an EMBL/GenBank/DDBJ whole genome shotgun (WGS) entry which is preliminary data.</text>
</comment>
<evidence type="ECO:0000313" key="2">
    <source>
        <dbReference type="EMBL" id="TLX41013.1"/>
    </source>
</evidence>
<feature type="chain" id="PRO_5025455706" description="Cysteine rich repeat protein" evidence="1">
    <location>
        <begin position="27"/>
        <end position="144"/>
    </location>
</feature>
<sequence>MRFAGLALAAVLALAGGQLAVGPAKAQTVSYAQAAGLLAQHCGGDIMKHCRGLNLGNNAVGNCLAQNAAQLTPACAANHAGIREMTEARAAAQKQVYKTCDRDAAQFCPGLVPGDGNIVSCLLEASKVVSATCTASLVNAGYGQ</sequence>
<dbReference type="InterPro" id="IPR039728">
    <property type="entry name" value="GLG1"/>
</dbReference>
<proteinExistence type="predicted"/>
<protein>
    <recommendedName>
        <fullName evidence="4">Cysteine rich repeat protein</fullName>
    </recommendedName>
</protein>
<evidence type="ECO:0000256" key="1">
    <source>
        <dbReference type="SAM" id="SignalP"/>
    </source>
</evidence>
<dbReference type="PANTHER" id="PTHR11884">
    <property type="entry name" value="SELECTIN LIGAND RELATED"/>
    <property type="match status" value="1"/>
</dbReference>
<dbReference type="Pfam" id="PF00839">
    <property type="entry name" value="Cys_rich_FGFR"/>
    <property type="match status" value="1"/>
</dbReference>
<dbReference type="GO" id="GO:0016020">
    <property type="term" value="C:membrane"/>
    <property type="evidence" value="ECO:0007669"/>
    <property type="project" value="InterPro"/>
</dbReference>
<accession>A0A6C1KRC0</accession>
<name>A0A6C1KRC0_XANAU</name>
<dbReference type="EMBL" id="VAUP01000041">
    <property type="protein sequence ID" value="TLX41013.1"/>
    <property type="molecule type" value="Genomic_DNA"/>
</dbReference>
<evidence type="ECO:0000313" key="3">
    <source>
        <dbReference type="Proteomes" id="UP000305131"/>
    </source>
</evidence>
<dbReference type="InterPro" id="IPR001893">
    <property type="entry name" value="Cys-rich_GLG1_repeat"/>
</dbReference>
<dbReference type="Proteomes" id="UP000305131">
    <property type="component" value="Unassembled WGS sequence"/>
</dbReference>
<feature type="signal peptide" evidence="1">
    <location>
        <begin position="1"/>
        <end position="26"/>
    </location>
</feature>
<organism evidence="2 3">
    <name type="scientific">Xanthobacter autotrophicus</name>
    <dbReference type="NCBI Taxonomy" id="280"/>
    <lineage>
        <taxon>Bacteria</taxon>
        <taxon>Pseudomonadati</taxon>
        <taxon>Pseudomonadota</taxon>
        <taxon>Alphaproteobacteria</taxon>
        <taxon>Hyphomicrobiales</taxon>
        <taxon>Xanthobacteraceae</taxon>
        <taxon>Xanthobacter</taxon>
    </lineage>
</organism>
<reference evidence="2 3" key="1">
    <citation type="submission" date="2019-05" db="EMBL/GenBank/DDBJ databases">
        <authorList>
            <person name="Zhou X."/>
        </authorList>
    </citation>
    <scope>NUCLEOTIDE SEQUENCE [LARGE SCALE GENOMIC DNA]</scope>
    <source>
        <strain evidence="2 3">DSM 432</strain>
    </source>
</reference>
<gene>
    <name evidence="2" type="ORF">FBQ73_21490</name>
</gene>